<feature type="domain" description="RNA polymerase sigma factor 70 region 4 type 2" evidence="7">
    <location>
        <begin position="87"/>
        <end position="139"/>
    </location>
</feature>
<evidence type="ECO:0000259" key="7">
    <source>
        <dbReference type="Pfam" id="PF08281"/>
    </source>
</evidence>
<dbReference type="Gene3D" id="1.10.1740.10">
    <property type="match status" value="1"/>
</dbReference>
<protein>
    <submittedName>
        <fullName evidence="8">Sigma-70 family RNA polymerase sigma factor</fullName>
    </submittedName>
</protein>
<organism evidence="8 9">
    <name type="scientific">Rhodocytophaga rosea</name>
    <dbReference type="NCBI Taxonomy" id="2704465"/>
    <lineage>
        <taxon>Bacteria</taxon>
        <taxon>Pseudomonadati</taxon>
        <taxon>Bacteroidota</taxon>
        <taxon>Cytophagia</taxon>
        <taxon>Cytophagales</taxon>
        <taxon>Rhodocytophagaceae</taxon>
        <taxon>Rhodocytophaga</taxon>
    </lineage>
</organism>
<evidence type="ECO:0000256" key="5">
    <source>
        <dbReference type="SAM" id="Coils"/>
    </source>
</evidence>
<feature type="domain" description="RNA polymerase sigma-70 region 2" evidence="6">
    <location>
        <begin position="2"/>
        <end position="59"/>
    </location>
</feature>
<evidence type="ECO:0000313" key="8">
    <source>
        <dbReference type="EMBL" id="QHT66468.1"/>
    </source>
</evidence>
<dbReference type="SUPFAM" id="SSF88946">
    <property type="entry name" value="Sigma2 domain of RNA polymerase sigma factors"/>
    <property type="match status" value="1"/>
</dbReference>
<dbReference type="InterPro" id="IPR013249">
    <property type="entry name" value="RNA_pol_sigma70_r4_t2"/>
</dbReference>
<dbReference type="InterPro" id="IPR013325">
    <property type="entry name" value="RNA_pol_sigma_r2"/>
</dbReference>
<name>A0A6C0GEU1_9BACT</name>
<dbReference type="Pfam" id="PF08281">
    <property type="entry name" value="Sigma70_r4_2"/>
    <property type="match status" value="1"/>
</dbReference>
<dbReference type="AlphaFoldDB" id="A0A6C0GEU1"/>
<keyword evidence="9" id="KW-1185">Reference proteome</keyword>
<dbReference type="NCBIfam" id="TIGR02937">
    <property type="entry name" value="sigma70-ECF"/>
    <property type="match status" value="1"/>
</dbReference>
<evidence type="ECO:0000256" key="4">
    <source>
        <dbReference type="ARBA" id="ARBA00023163"/>
    </source>
</evidence>
<dbReference type="GO" id="GO:0016987">
    <property type="term" value="F:sigma factor activity"/>
    <property type="evidence" value="ECO:0007669"/>
    <property type="project" value="UniProtKB-KW"/>
</dbReference>
<dbReference type="InterPro" id="IPR036388">
    <property type="entry name" value="WH-like_DNA-bd_sf"/>
</dbReference>
<dbReference type="RefSeq" id="WP_162442522.1">
    <property type="nucleotide sequence ID" value="NZ_CP048222.1"/>
</dbReference>
<dbReference type="GO" id="GO:0003677">
    <property type="term" value="F:DNA binding"/>
    <property type="evidence" value="ECO:0007669"/>
    <property type="project" value="InterPro"/>
</dbReference>
<sequence length="168" mass="19237">MMGICLRYVNSRFEAEDILIAGFMRVFEKIGQYKHEGSFEGWLRRVMVNEALGYIRKNKSIYMEVEIDKADYQSDHNTEASTHLEAEELLQLVQGLPTGYKTVFNLYAIEGYSHKEIADMLGISENTSKSQLSRARALLQQQLADLEKKTVKTEASYETKPAAFAQRI</sequence>
<dbReference type="Gene3D" id="1.10.10.10">
    <property type="entry name" value="Winged helix-like DNA-binding domain superfamily/Winged helix DNA-binding domain"/>
    <property type="match status" value="1"/>
</dbReference>
<dbReference type="CDD" id="cd06171">
    <property type="entry name" value="Sigma70_r4"/>
    <property type="match status" value="1"/>
</dbReference>
<dbReference type="Proteomes" id="UP000480178">
    <property type="component" value="Chromosome"/>
</dbReference>
<dbReference type="Pfam" id="PF04542">
    <property type="entry name" value="Sigma70_r2"/>
    <property type="match status" value="1"/>
</dbReference>
<dbReference type="GO" id="GO:0006352">
    <property type="term" value="P:DNA-templated transcription initiation"/>
    <property type="evidence" value="ECO:0007669"/>
    <property type="project" value="InterPro"/>
</dbReference>
<keyword evidence="3" id="KW-0731">Sigma factor</keyword>
<dbReference type="PANTHER" id="PTHR43133:SF46">
    <property type="entry name" value="RNA POLYMERASE SIGMA-70 FACTOR ECF SUBFAMILY"/>
    <property type="match status" value="1"/>
</dbReference>
<keyword evidence="2" id="KW-0805">Transcription regulation</keyword>
<dbReference type="InterPro" id="IPR039425">
    <property type="entry name" value="RNA_pol_sigma-70-like"/>
</dbReference>
<evidence type="ECO:0000259" key="6">
    <source>
        <dbReference type="Pfam" id="PF04542"/>
    </source>
</evidence>
<feature type="coiled-coil region" evidence="5">
    <location>
        <begin position="129"/>
        <end position="156"/>
    </location>
</feature>
<dbReference type="EMBL" id="CP048222">
    <property type="protein sequence ID" value="QHT66468.1"/>
    <property type="molecule type" value="Genomic_DNA"/>
</dbReference>
<dbReference type="PANTHER" id="PTHR43133">
    <property type="entry name" value="RNA POLYMERASE ECF-TYPE SIGMA FACTO"/>
    <property type="match status" value="1"/>
</dbReference>
<dbReference type="InterPro" id="IPR007627">
    <property type="entry name" value="RNA_pol_sigma70_r2"/>
</dbReference>
<gene>
    <name evidence="8" type="ORF">GXP67_07265</name>
</gene>
<evidence type="ECO:0000256" key="3">
    <source>
        <dbReference type="ARBA" id="ARBA00023082"/>
    </source>
</evidence>
<dbReference type="InterPro" id="IPR013324">
    <property type="entry name" value="RNA_pol_sigma_r3/r4-like"/>
</dbReference>
<proteinExistence type="inferred from homology"/>
<keyword evidence="4" id="KW-0804">Transcription</keyword>
<accession>A0A6C0GEU1</accession>
<keyword evidence="5" id="KW-0175">Coiled coil</keyword>
<dbReference type="SUPFAM" id="SSF88659">
    <property type="entry name" value="Sigma3 and sigma4 domains of RNA polymerase sigma factors"/>
    <property type="match status" value="1"/>
</dbReference>
<dbReference type="InterPro" id="IPR014284">
    <property type="entry name" value="RNA_pol_sigma-70_dom"/>
</dbReference>
<dbReference type="KEGG" id="rhoz:GXP67_07265"/>
<comment type="similarity">
    <text evidence="1">Belongs to the sigma-70 factor family. ECF subfamily.</text>
</comment>
<evidence type="ECO:0000256" key="1">
    <source>
        <dbReference type="ARBA" id="ARBA00010641"/>
    </source>
</evidence>
<evidence type="ECO:0000256" key="2">
    <source>
        <dbReference type="ARBA" id="ARBA00023015"/>
    </source>
</evidence>
<reference evidence="8 9" key="1">
    <citation type="submission" date="2020-01" db="EMBL/GenBank/DDBJ databases">
        <authorList>
            <person name="Kim M.K."/>
        </authorList>
    </citation>
    <scope>NUCLEOTIDE SEQUENCE [LARGE SCALE GENOMIC DNA]</scope>
    <source>
        <strain evidence="8 9">172606-1</strain>
    </source>
</reference>
<evidence type="ECO:0000313" key="9">
    <source>
        <dbReference type="Proteomes" id="UP000480178"/>
    </source>
</evidence>